<comment type="subunit">
    <text evidence="12">Component of the replication restart primosome.</text>
</comment>
<sequence length="798" mass="88691">MEPKPFFIHVAVDAPLFSLFTYGVPHGIRDRILPGIRVLVPLGPRRITGYVIEITDHAPEGIRIADILDVLDEVPFFPAEHLAFYQRIAAYYHHPPGETLSTALPAGINLSDKSMYALTPEGEKTESCHPQLSILQLLKNAPLSLQQIRLRDHTATKKNMDLLCKEGLVEIRRVFREREAKAKTRKSYAIAPEMQPPLSITPKRLELWEWLKKNGPADTSTIQQDLGNPASALRWLKEKGLILEDEVRIFRDPLGDTVEADLPPKLNEEQKEVVQTVLKAMEKGFHRFLLHGVTGSGKTEIYLHLVDACLKQEKPAIVLVPEIALISQIAGRFRARFGERVAVLHSGLSKGERLDQWERILSGELKVVIGARSAVFAPVLNPGIIIVDEEHDSSYKQDTGLRYNGRDMAILRAQLENCAVLLGSATPSIQSYANAINGRFTLLRLTRRVNQRPLPAVTLVDLREMKHAAGVERYISRPLYGAMKTSLEKGEQVLLFLNRRGYAGFPVCGSCGEIVKCRHCDISLTLHRKASSFLCHFCGFSMASSPLCPSCRAPEVRVLGMGTEKVEAAARYLFPEARIMRMDQDTTGKKGQLISMLRQIRNREVDILVGTQMVAKGHDFPGITLVGILNADLGLSFPDFRASERNFQTLAQVAGRAGRGDLSGRVILQTFNPDHYSIQTACSQDSEAFFREEIGTRRMLGYPPFSRMIQIRISGEKEEKVQEAAAKAADRAKAASSGRVRILGPAQSPIARMAGQFRHQILLMGTDSQYLSESAEAAVSVKVTGVKILMDVDPYAML</sequence>
<name>A0A5S5MDN6_9BACT</name>
<feature type="binding site" evidence="12">
    <location>
        <position position="511"/>
    </location>
    <ligand>
        <name>Zn(2+)</name>
        <dbReference type="ChEBI" id="CHEBI:29105"/>
        <label>1</label>
    </ligand>
</feature>
<feature type="binding site" evidence="12">
    <location>
        <position position="520"/>
    </location>
    <ligand>
        <name>Zn(2+)</name>
        <dbReference type="ChEBI" id="CHEBI:29105"/>
        <label>2</label>
    </ligand>
</feature>
<comment type="catalytic activity">
    <reaction evidence="12">
        <text>Couples ATP hydrolysis with the unwinding of duplex DNA by translocating in the 3'-5' direction.</text>
        <dbReference type="EC" id="5.6.2.4"/>
    </reaction>
</comment>
<dbReference type="GO" id="GO:0006302">
    <property type="term" value="P:double-strand break repair"/>
    <property type="evidence" value="ECO:0007669"/>
    <property type="project" value="InterPro"/>
</dbReference>
<dbReference type="FunFam" id="3.40.1440.60:FF:000001">
    <property type="entry name" value="Primosomal protein N"/>
    <property type="match status" value="1"/>
</dbReference>
<keyword evidence="7 12" id="KW-0862">Zinc</keyword>
<dbReference type="InterPro" id="IPR006935">
    <property type="entry name" value="Helicase/UvrB_N"/>
</dbReference>
<feature type="binding site" evidence="12">
    <location>
        <position position="508"/>
    </location>
    <ligand>
        <name>Zn(2+)</name>
        <dbReference type="ChEBI" id="CHEBI:29105"/>
        <label>1</label>
    </ligand>
</feature>
<dbReference type="InterPro" id="IPR041222">
    <property type="entry name" value="PriA_3primeBD"/>
</dbReference>
<comment type="caution">
    <text evidence="14">The sequence shown here is derived from an EMBL/GenBank/DDBJ whole genome shotgun (WGS) entry which is preliminary data.</text>
</comment>
<reference evidence="14 15" key="1">
    <citation type="submission" date="2019-06" db="EMBL/GenBank/DDBJ databases">
        <title>Desulfobotulus mexicanus sp. nov., a novel sulfate-reducing bacterium isolated from the sediment of an alkaline crater lake in Mexico.</title>
        <authorList>
            <person name="Hirschler-Rea A."/>
        </authorList>
    </citation>
    <scope>NUCLEOTIDE SEQUENCE [LARGE SCALE GENOMIC DNA]</scope>
    <source>
        <strain evidence="14 15">PAR22N</strain>
    </source>
</reference>
<dbReference type="Pfam" id="PF00271">
    <property type="entry name" value="Helicase_C"/>
    <property type="match status" value="1"/>
</dbReference>
<feature type="domain" description="Helicase ATP-binding" evidence="13">
    <location>
        <begin position="279"/>
        <end position="445"/>
    </location>
</feature>
<evidence type="ECO:0000256" key="9">
    <source>
        <dbReference type="ARBA" id="ARBA00023125"/>
    </source>
</evidence>
<dbReference type="AlphaFoldDB" id="A0A5S5MDN6"/>
<dbReference type="PANTHER" id="PTHR30580">
    <property type="entry name" value="PRIMOSOMAL PROTEIN N"/>
    <property type="match status" value="1"/>
</dbReference>
<feature type="binding site" evidence="12">
    <location>
        <position position="517"/>
    </location>
    <ligand>
        <name>Zn(2+)</name>
        <dbReference type="ChEBI" id="CHEBI:29105"/>
        <label>2</label>
    </ligand>
</feature>
<dbReference type="GO" id="GO:0003677">
    <property type="term" value="F:DNA binding"/>
    <property type="evidence" value="ECO:0007669"/>
    <property type="project" value="UniProtKB-UniRule"/>
</dbReference>
<feature type="binding site" evidence="12">
    <location>
        <position position="548"/>
    </location>
    <ligand>
        <name>Zn(2+)</name>
        <dbReference type="ChEBI" id="CHEBI:29105"/>
        <label>1</label>
    </ligand>
</feature>
<gene>
    <name evidence="12 14" type="primary">priA</name>
    <name evidence="14" type="ORF">FIM25_13305</name>
</gene>
<comment type="catalytic activity">
    <reaction evidence="11 12">
        <text>ATP + H2O = ADP + phosphate + H(+)</text>
        <dbReference type="Rhea" id="RHEA:13065"/>
        <dbReference type="ChEBI" id="CHEBI:15377"/>
        <dbReference type="ChEBI" id="CHEBI:15378"/>
        <dbReference type="ChEBI" id="CHEBI:30616"/>
        <dbReference type="ChEBI" id="CHEBI:43474"/>
        <dbReference type="ChEBI" id="CHEBI:456216"/>
        <dbReference type="EC" id="5.6.2.4"/>
    </reaction>
</comment>
<dbReference type="SUPFAM" id="SSF52540">
    <property type="entry name" value="P-loop containing nucleoside triphosphate hydrolases"/>
    <property type="match status" value="2"/>
</dbReference>
<dbReference type="Pfam" id="PF17764">
    <property type="entry name" value="PriA_3primeBD"/>
    <property type="match status" value="1"/>
</dbReference>
<dbReference type="InterPro" id="IPR040498">
    <property type="entry name" value="PriA_CRR"/>
</dbReference>
<keyword evidence="6 12" id="KW-0347">Helicase</keyword>
<dbReference type="SMART" id="SM00487">
    <property type="entry name" value="DEXDc"/>
    <property type="match status" value="1"/>
</dbReference>
<dbReference type="GO" id="GO:1990077">
    <property type="term" value="C:primosome complex"/>
    <property type="evidence" value="ECO:0007669"/>
    <property type="project" value="UniProtKB-UniRule"/>
</dbReference>
<dbReference type="Pfam" id="PF04851">
    <property type="entry name" value="ResIII"/>
    <property type="match status" value="1"/>
</dbReference>
<accession>A0A5S5MDN6</accession>
<dbReference type="CDD" id="cd18804">
    <property type="entry name" value="SF2_C_priA"/>
    <property type="match status" value="1"/>
</dbReference>
<dbReference type="FunFam" id="3.40.50.300:FF:000489">
    <property type="entry name" value="Primosome assembly protein PriA"/>
    <property type="match status" value="1"/>
</dbReference>
<dbReference type="RefSeq" id="WP_139450206.1">
    <property type="nucleotide sequence ID" value="NZ_VDMB01000020.1"/>
</dbReference>
<dbReference type="InterPro" id="IPR001650">
    <property type="entry name" value="Helicase_C-like"/>
</dbReference>
<evidence type="ECO:0000313" key="15">
    <source>
        <dbReference type="Proteomes" id="UP000321899"/>
    </source>
</evidence>
<dbReference type="Pfam" id="PF18319">
    <property type="entry name" value="Zn_ribbon_PriA"/>
    <property type="match status" value="1"/>
</dbReference>
<evidence type="ECO:0000256" key="1">
    <source>
        <dbReference type="ARBA" id="ARBA00022515"/>
    </source>
</evidence>
<dbReference type="SMART" id="SM00490">
    <property type="entry name" value="HELICc"/>
    <property type="match status" value="1"/>
</dbReference>
<dbReference type="InterPro" id="IPR041236">
    <property type="entry name" value="PriA_C"/>
</dbReference>
<keyword evidence="3 12" id="KW-0479">Metal-binding</keyword>
<dbReference type="GO" id="GO:0006270">
    <property type="term" value="P:DNA replication initiation"/>
    <property type="evidence" value="ECO:0007669"/>
    <property type="project" value="TreeGrafter"/>
</dbReference>
<dbReference type="Proteomes" id="UP000321899">
    <property type="component" value="Unassembled WGS sequence"/>
</dbReference>
<evidence type="ECO:0000256" key="8">
    <source>
        <dbReference type="ARBA" id="ARBA00022840"/>
    </source>
</evidence>
<dbReference type="CDD" id="cd17929">
    <property type="entry name" value="DEXHc_priA"/>
    <property type="match status" value="1"/>
</dbReference>
<keyword evidence="5 12" id="KW-0378">Hydrolase</keyword>
<dbReference type="GO" id="GO:0016887">
    <property type="term" value="F:ATP hydrolysis activity"/>
    <property type="evidence" value="ECO:0007669"/>
    <property type="project" value="RHEA"/>
</dbReference>
<evidence type="ECO:0000259" key="13">
    <source>
        <dbReference type="PROSITE" id="PS51192"/>
    </source>
</evidence>
<dbReference type="EMBL" id="VDMB01000020">
    <property type="protein sequence ID" value="TYT73817.1"/>
    <property type="molecule type" value="Genomic_DNA"/>
</dbReference>
<feature type="binding site" evidence="12">
    <location>
        <position position="551"/>
    </location>
    <ligand>
        <name>Zn(2+)</name>
        <dbReference type="ChEBI" id="CHEBI:29105"/>
        <label>1</label>
    </ligand>
</feature>
<dbReference type="InterPro" id="IPR014001">
    <property type="entry name" value="Helicase_ATP-bd"/>
</dbReference>
<dbReference type="InterPro" id="IPR027417">
    <property type="entry name" value="P-loop_NTPase"/>
</dbReference>
<evidence type="ECO:0000256" key="5">
    <source>
        <dbReference type="ARBA" id="ARBA00022801"/>
    </source>
</evidence>
<evidence type="ECO:0000313" key="14">
    <source>
        <dbReference type="EMBL" id="TYT73817.1"/>
    </source>
</evidence>
<evidence type="ECO:0000256" key="7">
    <source>
        <dbReference type="ARBA" id="ARBA00022833"/>
    </source>
</evidence>
<dbReference type="Gene3D" id="3.40.1440.60">
    <property type="entry name" value="PriA, 3(prime) DNA-binding domain"/>
    <property type="match status" value="1"/>
</dbReference>
<dbReference type="GO" id="GO:0006269">
    <property type="term" value="P:DNA replication, synthesis of primer"/>
    <property type="evidence" value="ECO:0007669"/>
    <property type="project" value="UniProtKB-KW"/>
</dbReference>
<evidence type="ECO:0000256" key="10">
    <source>
        <dbReference type="ARBA" id="ARBA00023235"/>
    </source>
</evidence>
<evidence type="ECO:0000256" key="11">
    <source>
        <dbReference type="ARBA" id="ARBA00048988"/>
    </source>
</evidence>
<dbReference type="GO" id="GO:0008270">
    <property type="term" value="F:zinc ion binding"/>
    <property type="evidence" value="ECO:0007669"/>
    <property type="project" value="UniProtKB-UniRule"/>
</dbReference>
<evidence type="ECO:0000256" key="2">
    <source>
        <dbReference type="ARBA" id="ARBA00022705"/>
    </source>
</evidence>
<dbReference type="OrthoDB" id="9759544at2"/>
<keyword evidence="1 12" id="KW-0639">Primosome</keyword>
<evidence type="ECO:0000256" key="4">
    <source>
        <dbReference type="ARBA" id="ARBA00022741"/>
    </source>
</evidence>
<evidence type="ECO:0000256" key="6">
    <source>
        <dbReference type="ARBA" id="ARBA00022806"/>
    </source>
</evidence>
<dbReference type="InterPro" id="IPR042115">
    <property type="entry name" value="PriA_3primeBD_sf"/>
</dbReference>
<feature type="binding site" evidence="12">
    <location>
        <position position="538"/>
    </location>
    <ligand>
        <name>Zn(2+)</name>
        <dbReference type="ChEBI" id="CHEBI:29105"/>
        <label>2</label>
    </ligand>
</feature>
<feature type="binding site" evidence="12">
    <location>
        <position position="535"/>
    </location>
    <ligand>
        <name>Zn(2+)</name>
        <dbReference type="ChEBI" id="CHEBI:29105"/>
        <label>2</label>
    </ligand>
</feature>
<keyword evidence="15" id="KW-1185">Reference proteome</keyword>
<dbReference type="GO" id="GO:0005524">
    <property type="term" value="F:ATP binding"/>
    <property type="evidence" value="ECO:0007669"/>
    <property type="project" value="UniProtKB-UniRule"/>
</dbReference>
<dbReference type="HAMAP" id="MF_00983">
    <property type="entry name" value="PriA"/>
    <property type="match status" value="1"/>
</dbReference>
<dbReference type="NCBIfam" id="TIGR00595">
    <property type="entry name" value="priA"/>
    <property type="match status" value="1"/>
</dbReference>
<protein>
    <recommendedName>
        <fullName evidence="12">Replication restart protein PriA</fullName>
    </recommendedName>
    <alternativeName>
        <fullName evidence="12">ATP-dependent DNA helicase PriA</fullName>
        <ecNumber evidence="12">5.6.2.4</ecNumber>
    </alternativeName>
    <alternativeName>
        <fullName evidence="12">DNA 3'-5' helicase PriA</fullName>
    </alternativeName>
</protein>
<proteinExistence type="inferred from homology"/>
<keyword evidence="10 12" id="KW-0413">Isomerase</keyword>
<evidence type="ECO:0000256" key="12">
    <source>
        <dbReference type="HAMAP-Rule" id="MF_00983"/>
    </source>
</evidence>
<comment type="cofactor">
    <cofactor evidence="12">
        <name>Zn(2+)</name>
        <dbReference type="ChEBI" id="CHEBI:29105"/>
    </cofactor>
    <text evidence="12">Binds 2 zinc ions per subunit.</text>
</comment>
<organism evidence="14 15">
    <name type="scientific">Desulfobotulus mexicanus</name>
    <dbReference type="NCBI Taxonomy" id="2586642"/>
    <lineage>
        <taxon>Bacteria</taxon>
        <taxon>Pseudomonadati</taxon>
        <taxon>Thermodesulfobacteriota</taxon>
        <taxon>Desulfobacteria</taxon>
        <taxon>Desulfobacterales</taxon>
        <taxon>Desulfobacteraceae</taxon>
        <taxon>Desulfobotulus</taxon>
    </lineage>
</organism>
<dbReference type="GO" id="GO:0043138">
    <property type="term" value="F:3'-5' DNA helicase activity"/>
    <property type="evidence" value="ECO:0007669"/>
    <property type="project" value="UniProtKB-EC"/>
</dbReference>
<keyword evidence="8 12" id="KW-0067">ATP-binding</keyword>
<dbReference type="PROSITE" id="PS51192">
    <property type="entry name" value="HELICASE_ATP_BIND_1"/>
    <property type="match status" value="1"/>
</dbReference>
<evidence type="ECO:0000256" key="3">
    <source>
        <dbReference type="ARBA" id="ARBA00022723"/>
    </source>
</evidence>
<dbReference type="PANTHER" id="PTHR30580:SF0">
    <property type="entry name" value="PRIMOSOMAL PROTEIN N"/>
    <property type="match status" value="1"/>
</dbReference>
<keyword evidence="4 12" id="KW-0547">Nucleotide-binding</keyword>
<comment type="function">
    <text evidence="12">Initiates the restart of stalled replication forks, which reloads the replicative helicase on sites other than the origin of replication. Recognizes and binds to abandoned replication forks and remodels them to uncover a helicase loading site. Promotes assembly of the primosome at these replication forks.</text>
</comment>
<dbReference type="EC" id="5.6.2.4" evidence="12"/>
<keyword evidence="9 12" id="KW-0238">DNA-binding</keyword>
<dbReference type="Gene3D" id="3.40.50.300">
    <property type="entry name" value="P-loop containing nucleotide triphosphate hydrolases"/>
    <property type="match status" value="2"/>
</dbReference>
<keyword evidence="2 12" id="KW-0235">DNA replication</keyword>
<dbReference type="GO" id="GO:0006310">
    <property type="term" value="P:DNA recombination"/>
    <property type="evidence" value="ECO:0007669"/>
    <property type="project" value="InterPro"/>
</dbReference>
<dbReference type="Pfam" id="PF18074">
    <property type="entry name" value="PriA_C"/>
    <property type="match status" value="1"/>
</dbReference>
<dbReference type="InterPro" id="IPR005259">
    <property type="entry name" value="PriA"/>
</dbReference>
<comment type="similarity">
    <text evidence="12">Belongs to the helicase family. PriA subfamily.</text>
</comment>